<dbReference type="AlphaFoldDB" id="A0A176RUV7"/>
<sequence length="92" mass="10316">MPNHDDYELHDEYDLSSMKIVEKGRYARRAGKNMVLLAPKLNKTTTLGENQAAYLPFNLPISLKKASLLTMISGCFVQTLLKIGLKISKTAF</sequence>
<keyword evidence="2" id="KW-1185">Reference proteome</keyword>
<protein>
    <submittedName>
        <fullName evidence="1">Uncharacterized protein</fullName>
    </submittedName>
</protein>
<name>A0A176RUV7_9GAMM</name>
<dbReference type="Proteomes" id="UP000076962">
    <property type="component" value="Unassembled WGS sequence"/>
</dbReference>
<evidence type="ECO:0000313" key="1">
    <source>
        <dbReference type="EMBL" id="OAD19519.1"/>
    </source>
</evidence>
<dbReference type="EMBL" id="LUTY01002771">
    <property type="protein sequence ID" value="OAD19519.1"/>
    <property type="molecule type" value="Genomic_DNA"/>
</dbReference>
<reference evidence="1 2" key="1">
    <citation type="submission" date="2016-05" db="EMBL/GenBank/DDBJ databases">
        <title>Single-cell genome of chain-forming Candidatus Thiomargarita nelsonii and comparison to other large sulfur-oxidizing bacteria.</title>
        <authorList>
            <person name="Winkel M."/>
            <person name="Salman V."/>
            <person name="Woyke T."/>
            <person name="Schulz-Vogt H."/>
            <person name="Richter M."/>
            <person name="Flood B."/>
            <person name="Bailey J."/>
            <person name="Amann R."/>
            <person name="Mussmann M."/>
        </authorList>
    </citation>
    <scope>NUCLEOTIDE SEQUENCE [LARGE SCALE GENOMIC DNA]</scope>
    <source>
        <strain evidence="1 2">THI036</strain>
    </source>
</reference>
<organism evidence="1 2">
    <name type="scientific">Candidatus Thiomargarita nelsonii</name>
    <dbReference type="NCBI Taxonomy" id="1003181"/>
    <lineage>
        <taxon>Bacteria</taxon>
        <taxon>Pseudomonadati</taxon>
        <taxon>Pseudomonadota</taxon>
        <taxon>Gammaproteobacteria</taxon>
        <taxon>Thiotrichales</taxon>
        <taxon>Thiotrichaceae</taxon>
        <taxon>Thiomargarita</taxon>
    </lineage>
</organism>
<proteinExistence type="predicted"/>
<evidence type="ECO:0000313" key="2">
    <source>
        <dbReference type="Proteomes" id="UP000076962"/>
    </source>
</evidence>
<accession>A0A176RUV7</accession>
<comment type="caution">
    <text evidence="1">The sequence shown here is derived from an EMBL/GenBank/DDBJ whole genome shotgun (WGS) entry which is preliminary data.</text>
</comment>
<gene>
    <name evidence="1" type="ORF">THIOM_004845</name>
</gene>